<dbReference type="AlphaFoldDB" id="A0A9P0GVW3"/>
<organism evidence="1 2">
    <name type="scientific">Ceutorhynchus assimilis</name>
    <name type="common">cabbage seed weevil</name>
    <dbReference type="NCBI Taxonomy" id="467358"/>
    <lineage>
        <taxon>Eukaryota</taxon>
        <taxon>Metazoa</taxon>
        <taxon>Ecdysozoa</taxon>
        <taxon>Arthropoda</taxon>
        <taxon>Hexapoda</taxon>
        <taxon>Insecta</taxon>
        <taxon>Pterygota</taxon>
        <taxon>Neoptera</taxon>
        <taxon>Endopterygota</taxon>
        <taxon>Coleoptera</taxon>
        <taxon>Polyphaga</taxon>
        <taxon>Cucujiformia</taxon>
        <taxon>Curculionidae</taxon>
        <taxon>Ceutorhynchinae</taxon>
        <taxon>Ceutorhynchus</taxon>
    </lineage>
</organism>
<dbReference type="OrthoDB" id="6761385at2759"/>
<reference evidence="1" key="1">
    <citation type="submission" date="2022-01" db="EMBL/GenBank/DDBJ databases">
        <authorList>
            <person name="King R."/>
        </authorList>
    </citation>
    <scope>NUCLEOTIDE SEQUENCE</scope>
</reference>
<name>A0A9P0GVW3_9CUCU</name>
<comment type="caution">
    <text evidence="1">The sequence shown here is derived from an EMBL/GenBank/DDBJ whole genome shotgun (WGS) entry which is preliminary data.</text>
</comment>
<keyword evidence="2" id="KW-1185">Reference proteome</keyword>
<dbReference type="Proteomes" id="UP001152799">
    <property type="component" value="Unassembled WGS sequence"/>
</dbReference>
<accession>A0A9P0GVW3</accession>
<dbReference type="EMBL" id="CAKJTU040000027">
    <property type="protein sequence ID" value="CAH1183774.1"/>
    <property type="molecule type" value="Genomic_DNA"/>
</dbReference>
<protein>
    <submittedName>
        <fullName evidence="1">Uncharacterized protein</fullName>
    </submittedName>
</protein>
<evidence type="ECO:0000313" key="1">
    <source>
        <dbReference type="EMBL" id="CAH1183774.1"/>
    </source>
</evidence>
<proteinExistence type="predicted"/>
<evidence type="ECO:0000313" key="2">
    <source>
        <dbReference type="Proteomes" id="UP001152799"/>
    </source>
</evidence>
<sequence length="374" mass="43442">MDPTKTTEDSPCETQLLKFSQNLSNCHLVPVKVNQLKIQKIEANQWIVLSPEHTVAAQKCDNQNEKIPLKGTYLIELPPNCEIEINNIYLRNLNSIKRQFKNINFPKLNFELLKDKIVTNIKPIKLDDINLNEINSVKNALEIEEKKINQIEEQAINFNTINGWTIITYLIIFKVVKISQCLKMAFRLQIQCFICEVEGNPRQMAILRQNDNQKVNIAKRRREELSLPAAMEVNGNNSRLCLNCNRSILEEIHAYEEDADPTIMNLPLKYSAHQCLICENPENIQQLSLETRVSTFIQKGIYIPSICRICPVHLDDNGFLLYPVQNGIRSLRRPYELKGRELSSFMSKMQERQKDDLPKPRANLDLRQQNYSFF</sequence>
<gene>
    <name evidence="1" type="ORF">CEUTPL_LOCUS14632</name>
</gene>